<dbReference type="PROSITE" id="PS50943">
    <property type="entry name" value="HTH_CROC1"/>
    <property type="match status" value="1"/>
</dbReference>
<dbReference type="InterPro" id="IPR001387">
    <property type="entry name" value="Cro/C1-type_HTH"/>
</dbReference>
<dbReference type="SUPFAM" id="SSF47413">
    <property type="entry name" value="lambda repressor-like DNA-binding domains"/>
    <property type="match status" value="1"/>
</dbReference>
<proteinExistence type="predicted"/>
<evidence type="ECO:0000313" key="2">
    <source>
        <dbReference type="EMBL" id="EBO7332131.1"/>
    </source>
</evidence>
<organism evidence="2">
    <name type="scientific">Salmonella enterica</name>
    <name type="common">Salmonella choleraesuis</name>
    <dbReference type="NCBI Taxonomy" id="28901"/>
    <lineage>
        <taxon>Bacteria</taxon>
        <taxon>Pseudomonadati</taxon>
        <taxon>Pseudomonadota</taxon>
        <taxon>Gammaproteobacteria</taxon>
        <taxon>Enterobacterales</taxon>
        <taxon>Enterobacteriaceae</taxon>
        <taxon>Salmonella</taxon>
    </lineage>
</organism>
<dbReference type="EMBL" id="AAGJLM010000001">
    <property type="protein sequence ID" value="EBO7332131.1"/>
    <property type="molecule type" value="Genomic_DNA"/>
</dbReference>
<dbReference type="GO" id="GO:0003677">
    <property type="term" value="F:DNA binding"/>
    <property type="evidence" value="ECO:0007669"/>
    <property type="project" value="InterPro"/>
</dbReference>
<sequence>MIMGIERADIAIRFTEERAKSGYSQRDLANQLGVSVETVRRYEAGLSRIDAEFLAKAAGFGMDVQYILVGIRTNNIKEVEKATAPLRDAPETPPVVSINSSSNVIGVAQTGATINQISNINPVTKTIAKVEPGKEHITDEQAARLQALVKTVVETEARIKREPKSFRAVWGALNSHCKASSYRLIPLTSYEKAEKYLLNWVGRLNSSASAPKKDNAAWRNRRYAYIKINTKDDISALRLKNTLQRKYNVSSISELTDEDLDKVYRSIASSRTRSKK</sequence>
<dbReference type="CDD" id="cd00093">
    <property type="entry name" value="HTH_XRE"/>
    <property type="match status" value="1"/>
</dbReference>
<comment type="caution">
    <text evidence="2">The sequence shown here is derived from an EMBL/GenBank/DDBJ whole genome shotgun (WGS) entry which is preliminary data.</text>
</comment>
<dbReference type="InterPro" id="IPR010982">
    <property type="entry name" value="Lambda_DNA-bd_dom_sf"/>
</dbReference>
<dbReference type="SMART" id="SM00530">
    <property type="entry name" value="HTH_XRE"/>
    <property type="match status" value="1"/>
</dbReference>
<dbReference type="Gene3D" id="1.10.260.40">
    <property type="entry name" value="lambda repressor-like DNA-binding domains"/>
    <property type="match status" value="1"/>
</dbReference>
<dbReference type="Pfam" id="PF01381">
    <property type="entry name" value="HTH_3"/>
    <property type="match status" value="1"/>
</dbReference>
<accession>A0A5U1J6Y0</accession>
<dbReference type="AlphaFoldDB" id="A0A5U1J6Y0"/>
<protein>
    <submittedName>
        <fullName evidence="2">Helix-turn-helix domain-containing protein</fullName>
    </submittedName>
</protein>
<name>A0A5U1J6Y0_SALER</name>
<feature type="domain" description="HTH cro/C1-type" evidence="1">
    <location>
        <begin position="16"/>
        <end position="67"/>
    </location>
</feature>
<evidence type="ECO:0000259" key="1">
    <source>
        <dbReference type="PROSITE" id="PS50943"/>
    </source>
</evidence>
<gene>
    <name evidence="2" type="ORF">D0O76_00780</name>
</gene>
<reference evidence="2" key="1">
    <citation type="submission" date="2018-08" db="EMBL/GenBank/DDBJ databases">
        <authorList>
            <consortium name="PulseNet: The National Subtyping Network for Foodborne Disease Surveillance"/>
            <person name="Tarr C.L."/>
            <person name="Trees E."/>
            <person name="Katz L.S."/>
            <person name="Carleton-Romer H.A."/>
            <person name="Stroika S."/>
            <person name="Kucerova Z."/>
            <person name="Roache K.F."/>
            <person name="Sabol A.L."/>
            <person name="Besser J."/>
            <person name="Gerner-Smidt P."/>
        </authorList>
    </citation>
    <scope>NUCLEOTIDE SEQUENCE</scope>
    <source>
        <strain evidence="2">PNUSAS049711</strain>
    </source>
</reference>